<sequence length="85" mass="9163">MKTPRTIQKTIRHWVIVCWGASSPTMYGVMIPSHANGKHGYHQRSIARGVGGGDNKDPRAYGGNCGAKFSHVGTRHDALGDHPIG</sequence>
<accession>A0A151IIV2</accession>
<evidence type="ECO:0000313" key="3">
    <source>
        <dbReference type="Proteomes" id="UP000078542"/>
    </source>
</evidence>
<name>A0A151IIV2_9HYME</name>
<reference evidence="2 3" key="1">
    <citation type="submission" date="2016-03" db="EMBL/GenBank/DDBJ databases">
        <title>Cyphomyrmex costatus WGS genome.</title>
        <authorList>
            <person name="Nygaard S."/>
            <person name="Hu H."/>
            <person name="Boomsma J."/>
            <person name="Zhang G."/>
        </authorList>
    </citation>
    <scope>NUCLEOTIDE SEQUENCE [LARGE SCALE GENOMIC DNA]</scope>
    <source>
        <strain evidence="2">MS0001</strain>
        <tissue evidence="2">Whole body</tissue>
    </source>
</reference>
<proteinExistence type="predicted"/>
<protein>
    <submittedName>
        <fullName evidence="2">Uncharacterized protein</fullName>
    </submittedName>
</protein>
<feature type="region of interest" description="Disordered" evidence="1">
    <location>
        <begin position="37"/>
        <end position="57"/>
    </location>
</feature>
<evidence type="ECO:0000313" key="2">
    <source>
        <dbReference type="EMBL" id="KYN02581.1"/>
    </source>
</evidence>
<dbReference type="AlphaFoldDB" id="A0A151IIV2"/>
<dbReference type="Proteomes" id="UP000078542">
    <property type="component" value="Unassembled WGS sequence"/>
</dbReference>
<organism evidence="2 3">
    <name type="scientific">Cyphomyrmex costatus</name>
    <dbReference type="NCBI Taxonomy" id="456900"/>
    <lineage>
        <taxon>Eukaryota</taxon>
        <taxon>Metazoa</taxon>
        <taxon>Ecdysozoa</taxon>
        <taxon>Arthropoda</taxon>
        <taxon>Hexapoda</taxon>
        <taxon>Insecta</taxon>
        <taxon>Pterygota</taxon>
        <taxon>Neoptera</taxon>
        <taxon>Endopterygota</taxon>
        <taxon>Hymenoptera</taxon>
        <taxon>Apocrita</taxon>
        <taxon>Aculeata</taxon>
        <taxon>Formicoidea</taxon>
        <taxon>Formicidae</taxon>
        <taxon>Myrmicinae</taxon>
        <taxon>Cyphomyrmex</taxon>
    </lineage>
</organism>
<dbReference type="EMBL" id="KQ977459">
    <property type="protein sequence ID" value="KYN02581.1"/>
    <property type="molecule type" value="Genomic_DNA"/>
</dbReference>
<keyword evidence="3" id="KW-1185">Reference proteome</keyword>
<gene>
    <name evidence="2" type="ORF">ALC62_06622</name>
</gene>
<evidence type="ECO:0000256" key="1">
    <source>
        <dbReference type="SAM" id="MobiDB-lite"/>
    </source>
</evidence>